<dbReference type="GeneID" id="18816495"/>
<proteinExistence type="inferred from homology"/>
<dbReference type="HOGENOM" id="CLU_026673_16_5_1"/>
<dbReference type="PANTHER" id="PTHR45348:SF2">
    <property type="entry name" value="ZINC-TYPE ALCOHOL DEHYDROGENASE-LIKE PROTEIN C2E1P3.01"/>
    <property type="match status" value="1"/>
</dbReference>
<dbReference type="InterPro" id="IPR047122">
    <property type="entry name" value="Trans-enoyl_RdTase-like"/>
</dbReference>
<dbReference type="Pfam" id="PF08240">
    <property type="entry name" value="ADH_N"/>
    <property type="match status" value="1"/>
</dbReference>
<protein>
    <recommendedName>
        <fullName evidence="3">Enoyl reductase (ER) domain-containing protein</fullName>
    </recommendedName>
</protein>
<dbReference type="SMART" id="SM00829">
    <property type="entry name" value="PKS_ER"/>
    <property type="match status" value="1"/>
</dbReference>
<reference evidence="4" key="1">
    <citation type="submission" date="2011-04" db="EMBL/GenBank/DDBJ databases">
        <title>Evolution of plant cell wall degrading machinery underlies the functional diversity of forest fungi.</title>
        <authorList>
            <consortium name="US DOE Joint Genome Institute (JGI-PGF)"/>
            <person name="Eastwood D.C."/>
            <person name="Floudas D."/>
            <person name="Binder M."/>
            <person name="Majcherczyk A."/>
            <person name="Schneider P."/>
            <person name="Aerts A."/>
            <person name="Asiegbu F.O."/>
            <person name="Baker S.E."/>
            <person name="Barry K."/>
            <person name="Bendiksby M."/>
            <person name="Blumentritt M."/>
            <person name="Coutinho P.M."/>
            <person name="Cullen D."/>
            <person name="Cullen D."/>
            <person name="Gathman A."/>
            <person name="Goodell B."/>
            <person name="Henrissat B."/>
            <person name="Ihrmark K."/>
            <person name="Kauserud H."/>
            <person name="Kohler A."/>
            <person name="LaButti K."/>
            <person name="Lapidus A."/>
            <person name="Lavin J.L."/>
            <person name="Lee Y.-H."/>
            <person name="Lindquist E."/>
            <person name="Lilly W."/>
            <person name="Lucas S."/>
            <person name="Morin E."/>
            <person name="Murat C."/>
            <person name="Oguiza J.A."/>
            <person name="Park J."/>
            <person name="Pisabarro A.G."/>
            <person name="Riley R."/>
            <person name="Rosling A."/>
            <person name="Salamov A."/>
            <person name="Schmidt O."/>
            <person name="Schmutz J."/>
            <person name="Skrede I."/>
            <person name="Stenlid J."/>
            <person name="Wiebenga A."/>
            <person name="Xie X."/>
            <person name="Kues U."/>
            <person name="Hibbett D.S."/>
            <person name="Hoffmeister D."/>
            <person name="Hogberg N."/>
            <person name="Martin F."/>
            <person name="Grigoriev I.V."/>
            <person name="Watkinson S.C."/>
        </authorList>
    </citation>
    <scope>NUCLEOTIDE SEQUENCE</scope>
    <source>
        <strain evidence="4">S7.9</strain>
    </source>
</reference>
<evidence type="ECO:0000256" key="1">
    <source>
        <dbReference type="ARBA" id="ARBA00023002"/>
    </source>
</evidence>
<keyword evidence="2" id="KW-0479">Metal-binding</keyword>
<dbReference type="InterPro" id="IPR002328">
    <property type="entry name" value="ADH_Zn_CS"/>
</dbReference>
<dbReference type="Gene3D" id="3.40.50.720">
    <property type="entry name" value="NAD(P)-binding Rossmann-like Domain"/>
    <property type="match status" value="1"/>
</dbReference>
<keyword evidence="1" id="KW-0560">Oxidoreductase</keyword>
<keyword evidence="2" id="KW-0862">Zinc</keyword>
<dbReference type="InterPro" id="IPR013149">
    <property type="entry name" value="ADH-like_C"/>
</dbReference>
<dbReference type="InterPro" id="IPR013154">
    <property type="entry name" value="ADH-like_N"/>
</dbReference>
<dbReference type="GO" id="GO:0008270">
    <property type="term" value="F:zinc ion binding"/>
    <property type="evidence" value="ECO:0007669"/>
    <property type="project" value="InterPro"/>
</dbReference>
<evidence type="ECO:0000259" key="3">
    <source>
        <dbReference type="SMART" id="SM00829"/>
    </source>
</evidence>
<dbReference type="CDD" id="cd08249">
    <property type="entry name" value="enoyl_reductase_like"/>
    <property type="match status" value="1"/>
</dbReference>
<evidence type="ECO:0000313" key="4">
    <source>
        <dbReference type="EMBL" id="EGO25819.1"/>
    </source>
</evidence>
<gene>
    <name evidence="4" type="ORF">SERLADRAFT_448743</name>
</gene>
<dbReference type="PANTHER" id="PTHR45348">
    <property type="entry name" value="HYPOTHETICAL OXIDOREDUCTASE (EUROFUNG)"/>
    <property type="match status" value="1"/>
</dbReference>
<dbReference type="OrthoDB" id="3233595at2759"/>
<dbReference type="SUPFAM" id="SSF50129">
    <property type="entry name" value="GroES-like"/>
    <property type="match status" value="1"/>
</dbReference>
<organism>
    <name type="scientific">Serpula lacrymans var. lacrymans (strain S7.9)</name>
    <name type="common">Dry rot fungus</name>
    <dbReference type="NCBI Taxonomy" id="578457"/>
    <lineage>
        <taxon>Eukaryota</taxon>
        <taxon>Fungi</taxon>
        <taxon>Dikarya</taxon>
        <taxon>Basidiomycota</taxon>
        <taxon>Agaricomycotina</taxon>
        <taxon>Agaricomycetes</taxon>
        <taxon>Agaricomycetidae</taxon>
        <taxon>Boletales</taxon>
        <taxon>Coniophorineae</taxon>
        <taxon>Serpulaceae</taxon>
        <taxon>Serpula</taxon>
    </lineage>
</organism>
<dbReference type="EMBL" id="GL945433">
    <property type="protein sequence ID" value="EGO25819.1"/>
    <property type="molecule type" value="Genomic_DNA"/>
</dbReference>
<dbReference type="SUPFAM" id="SSF51735">
    <property type="entry name" value="NAD(P)-binding Rossmann-fold domains"/>
    <property type="match status" value="1"/>
</dbReference>
<dbReference type="Proteomes" id="UP000008064">
    <property type="component" value="Unassembled WGS sequence"/>
</dbReference>
<comment type="similarity">
    <text evidence="2">Belongs to the zinc-containing alcohol dehydrogenase family.</text>
</comment>
<feature type="domain" description="Enoyl reductase (ER)" evidence="3">
    <location>
        <begin position="14"/>
        <end position="339"/>
    </location>
</feature>
<dbReference type="RefSeq" id="XP_007317941.1">
    <property type="nucleotide sequence ID" value="XM_007317879.1"/>
</dbReference>
<evidence type="ECO:0000256" key="2">
    <source>
        <dbReference type="RuleBase" id="RU361277"/>
    </source>
</evidence>
<comment type="cofactor">
    <cofactor evidence="2">
        <name>Zn(2+)</name>
        <dbReference type="ChEBI" id="CHEBI:29105"/>
    </cofactor>
</comment>
<sequence length="346" mass="36849">MSSQRALWLPEEKGKYTLVMKEIQEPGPGEVLVKILATTLNPLDWKIQAYGFFMVKNYPSIQGHEAAGVIAKLGEGVTNVAKGDKVLFQGFMTNRQATFQEYTIASAEQVALVPDNVSLDQAASIPLALGTAGNALYTPKPTGFGLVPVWEEGGKGRYSGQAIIIMAGASAVGQLAIQLAKLSGFSPIITTASPHNTTLLKSIGASHVIDRHLPSLSLAQEVAKITSSPVSFVIDAVSLEDTQQAGYNLLAPGGEMAVVLPPTAKAVAGDNKRLFMTYGTFLTPEKRESGARLYSQLTRMLAEGDLVPIPIEVLPNGFNGISSGLDRLQHNLVSGKKLIVRPEETP</sequence>
<accession>F8NU53</accession>
<dbReference type="InterPro" id="IPR011032">
    <property type="entry name" value="GroES-like_sf"/>
</dbReference>
<dbReference type="KEGG" id="sla:SERLADRAFT_448743"/>
<name>F8NU53_SERL9</name>
<dbReference type="GO" id="GO:0016651">
    <property type="term" value="F:oxidoreductase activity, acting on NAD(P)H"/>
    <property type="evidence" value="ECO:0007669"/>
    <property type="project" value="InterPro"/>
</dbReference>
<dbReference type="Gene3D" id="3.90.180.10">
    <property type="entry name" value="Medium-chain alcohol dehydrogenases, catalytic domain"/>
    <property type="match status" value="1"/>
</dbReference>
<dbReference type="AlphaFoldDB" id="F8NU53"/>
<dbReference type="InterPro" id="IPR020843">
    <property type="entry name" value="ER"/>
</dbReference>
<dbReference type="PROSITE" id="PS00059">
    <property type="entry name" value="ADH_ZINC"/>
    <property type="match status" value="1"/>
</dbReference>
<dbReference type="InterPro" id="IPR036291">
    <property type="entry name" value="NAD(P)-bd_dom_sf"/>
</dbReference>
<dbReference type="Pfam" id="PF00107">
    <property type="entry name" value="ADH_zinc_N"/>
    <property type="match status" value="1"/>
</dbReference>